<dbReference type="PANTHER" id="PTHR28002">
    <property type="entry name" value="MIOREX COMPLEX COMPONENT 11"/>
    <property type="match status" value="1"/>
</dbReference>
<keyword evidence="1" id="KW-0472">Membrane</keyword>
<dbReference type="OrthoDB" id="5580261at2759"/>
<name>A0A0A8L6J2_9SACH</name>
<feature type="transmembrane region" description="Helical" evidence="1">
    <location>
        <begin position="84"/>
        <end position="112"/>
    </location>
</feature>
<sequence length="200" mass="22898">MNLLQVMPGIGTYSSKVLTTCRYTMLNHNIPIRIAFNGIRFNSSNVQPSRLDDRLHKIIKRSKLLSKLNTNPRYKRYFDKLSEAGTVSTVTSFLVLHEITAIVPLFALWAVLYNLDPSEQYEMPVYFKDLLNKCGESIARLIGDHDNGWDRDRLVMSGALSYAIVKLLYPLRVLFSLWAAPYVGTFVIAPFIKLKALLRR</sequence>
<reference evidence="2 3" key="1">
    <citation type="submission" date="2014-03" db="EMBL/GenBank/DDBJ databases">
        <title>The genome of Kluyveromyces dobzhanskii.</title>
        <authorList>
            <person name="Nystedt B."/>
            <person name="Astrom S."/>
        </authorList>
    </citation>
    <scope>NUCLEOTIDE SEQUENCE [LARGE SCALE GENOMIC DNA]</scope>
    <source>
        <strain evidence="2 3">CBS 2104</strain>
    </source>
</reference>
<dbReference type="AlphaFoldDB" id="A0A0A8L6J2"/>
<keyword evidence="1" id="KW-0812">Transmembrane</keyword>
<evidence type="ECO:0000313" key="2">
    <source>
        <dbReference type="EMBL" id="CDO93798.1"/>
    </source>
</evidence>
<dbReference type="InterPro" id="IPR018811">
    <property type="entry name" value="MRX11"/>
</dbReference>
<dbReference type="Proteomes" id="UP000031516">
    <property type="component" value="Unassembled WGS sequence"/>
</dbReference>
<dbReference type="GO" id="GO:0005739">
    <property type="term" value="C:mitochondrion"/>
    <property type="evidence" value="ECO:0007669"/>
    <property type="project" value="TreeGrafter"/>
</dbReference>
<comment type="caution">
    <text evidence="2">The sequence shown here is derived from an EMBL/GenBank/DDBJ whole genome shotgun (WGS) entry which is preliminary data.</text>
</comment>
<protein>
    <submittedName>
        <fullName evidence="2">WGS project CCBQ000000000 data, contig 00102</fullName>
    </submittedName>
</protein>
<feature type="transmembrane region" description="Helical" evidence="1">
    <location>
        <begin position="173"/>
        <end position="192"/>
    </location>
</feature>
<dbReference type="Pfam" id="PF10306">
    <property type="entry name" value="FLILHELTA"/>
    <property type="match status" value="1"/>
</dbReference>
<proteinExistence type="predicted"/>
<organism evidence="2 3">
    <name type="scientific">Kluyveromyces dobzhanskii CBS 2104</name>
    <dbReference type="NCBI Taxonomy" id="1427455"/>
    <lineage>
        <taxon>Eukaryota</taxon>
        <taxon>Fungi</taxon>
        <taxon>Dikarya</taxon>
        <taxon>Ascomycota</taxon>
        <taxon>Saccharomycotina</taxon>
        <taxon>Saccharomycetes</taxon>
        <taxon>Saccharomycetales</taxon>
        <taxon>Saccharomycetaceae</taxon>
        <taxon>Kluyveromyces</taxon>
    </lineage>
</organism>
<evidence type="ECO:0000256" key="1">
    <source>
        <dbReference type="SAM" id="Phobius"/>
    </source>
</evidence>
<gene>
    <name evidence="2" type="ORF">KLDO_g2088</name>
</gene>
<dbReference type="EMBL" id="CCBQ010000027">
    <property type="protein sequence ID" value="CDO93798.1"/>
    <property type="molecule type" value="Genomic_DNA"/>
</dbReference>
<accession>A0A0A8L6J2</accession>
<keyword evidence="1" id="KW-1133">Transmembrane helix</keyword>
<dbReference type="PANTHER" id="PTHR28002:SF1">
    <property type="entry name" value="MIOREX COMPLEX COMPONENT 11"/>
    <property type="match status" value="1"/>
</dbReference>
<evidence type="ECO:0000313" key="3">
    <source>
        <dbReference type="Proteomes" id="UP000031516"/>
    </source>
</evidence>
<keyword evidence="3" id="KW-1185">Reference proteome</keyword>